<dbReference type="GO" id="GO:0003677">
    <property type="term" value="F:DNA binding"/>
    <property type="evidence" value="ECO:0007669"/>
    <property type="project" value="UniProtKB-UniRule"/>
</dbReference>
<accession>A0A6L8W8F1</accession>
<keyword evidence="1 2" id="KW-0238">DNA-binding</keyword>
<evidence type="ECO:0000313" key="5">
    <source>
        <dbReference type="Proteomes" id="UP000476030"/>
    </source>
</evidence>
<dbReference type="PROSITE" id="PS50977">
    <property type="entry name" value="HTH_TETR_2"/>
    <property type="match status" value="1"/>
</dbReference>
<dbReference type="AlphaFoldDB" id="A0A6L8W8F1"/>
<dbReference type="EMBL" id="WTUW01000002">
    <property type="protein sequence ID" value="MZR30742.1"/>
    <property type="molecule type" value="Genomic_DNA"/>
</dbReference>
<dbReference type="Pfam" id="PF00440">
    <property type="entry name" value="TetR_N"/>
    <property type="match status" value="1"/>
</dbReference>
<evidence type="ECO:0000256" key="1">
    <source>
        <dbReference type="ARBA" id="ARBA00023125"/>
    </source>
</evidence>
<dbReference type="PANTHER" id="PTHR43479:SF11">
    <property type="entry name" value="ACREF_ENVCD OPERON REPRESSOR-RELATED"/>
    <property type="match status" value="1"/>
</dbReference>
<feature type="DNA-binding region" description="H-T-H motif" evidence="2">
    <location>
        <begin position="88"/>
        <end position="107"/>
    </location>
</feature>
<dbReference type="PANTHER" id="PTHR43479">
    <property type="entry name" value="ACREF/ENVCD OPERON REPRESSOR-RELATED"/>
    <property type="match status" value="1"/>
</dbReference>
<dbReference type="SUPFAM" id="SSF46689">
    <property type="entry name" value="Homeodomain-like"/>
    <property type="match status" value="1"/>
</dbReference>
<dbReference type="InterPro" id="IPR009057">
    <property type="entry name" value="Homeodomain-like_sf"/>
</dbReference>
<dbReference type="InterPro" id="IPR001647">
    <property type="entry name" value="HTH_TetR"/>
</dbReference>
<dbReference type="Gene3D" id="1.10.10.60">
    <property type="entry name" value="Homeodomain-like"/>
    <property type="match status" value="1"/>
</dbReference>
<dbReference type="InterPro" id="IPR050624">
    <property type="entry name" value="HTH-type_Tx_Regulator"/>
</dbReference>
<protein>
    <submittedName>
        <fullName evidence="4">TetR family transcriptional regulator</fullName>
    </submittedName>
</protein>
<comment type="caution">
    <text evidence="4">The sequence shown here is derived from an EMBL/GenBank/DDBJ whole genome shotgun (WGS) entry which is preliminary data.</text>
</comment>
<dbReference type="Gene3D" id="1.10.357.10">
    <property type="entry name" value="Tetracycline Repressor, domain 2"/>
    <property type="match status" value="1"/>
</dbReference>
<dbReference type="RefSeq" id="WP_161315296.1">
    <property type="nucleotide sequence ID" value="NZ_WTUW01000002.1"/>
</dbReference>
<gene>
    <name evidence="4" type="ORF">GQE98_08855</name>
</gene>
<keyword evidence="5" id="KW-1185">Reference proteome</keyword>
<sequence length="273" mass="30791">MTSYLFILQASPFLQVLFLSAVHFPQQKIYTEGDASGSNENMQQYIPFNRVLEIQTKDDGLKKGERTKLKLMIATAKLLQDTFFHDLRIVDICKESGVSQGTFYLYFEDKMDIATTTLSKFVHHIYQALKEAGKNRNSLSESAYFTTLAYVKQFHLNKGLLRCLMQMTEESTKFEEIYQTLNGNWNKRTAEAIARRTGKKLSENPEGLLVVYAAGGMVDEYLASLYVRRDPVLVAHSGTPEDVAELLSKLWLRAVFGSKLGTEIQPAAASSST</sequence>
<feature type="domain" description="HTH tetR-type" evidence="3">
    <location>
        <begin position="65"/>
        <end position="125"/>
    </location>
</feature>
<evidence type="ECO:0000256" key="2">
    <source>
        <dbReference type="PROSITE-ProRule" id="PRU00335"/>
    </source>
</evidence>
<organism evidence="4 5">
    <name type="scientific">Sneathiella litorea</name>
    <dbReference type="NCBI Taxonomy" id="2606216"/>
    <lineage>
        <taxon>Bacteria</taxon>
        <taxon>Pseudomonadati</taxon>
        <taxon>Pseudomonadota</taxon>
        <taxon>Alphaproteobacteria</taxon>
        <taxon>Sneathiellales</taxon>
        <taxon>Sneathiellaceae</taxon>
        <taxon>Sneathiella</taxon>
    </lineage>
</organism>
<reference evidence="4 5" key="1">
    <citation type="submission" date="2019-12" db="EMBL/GenBank/DDBJ databases">
        <title>Snethiella sp. nov. sp. isolated from sea sand.</title>
        <authorList>
            <person name="Kim J."/>
            <person name="Jeong S.E."/>
            <person name="Jung H.S."/>
            <person name="Jeon C.O."/>
        </authorList>
    </citation>
    <scope>NUCLEOTIDE SEQUENCE [LARGE SCALE GENOMIC DNA]</scope>
    <source>
        <strain evidence="4 5">DP05</strain>
    </source>
</reference>
<evidence type="ECO:0000313" key="4">
    <source>
        <dbReference type="EMBL" id="MZR30742.1"/>
    </source>
</evidence>
<name>A0A6L8W8F1_9PROT</name>
<dbReference type="Proteomes" id="UP000476030">
    <property type="component" value="Unassembled WGS sequence"/>
</dbReference>
<evidence type="ECO:0000259" key="3">
    <source>
        <dbReference type="PROSITE" id="PS50977"/>
    </source>
</evidence>
<proteinExistence type="predicted"/>